<dbReference type="PATRIC" id="fig|1566026.4.peg.1180"/>
<comment type="caution">
    <text evidence="1">The sequence shown here is derived from an EMBL/GenBank/DDBJ whole genome shotgun (WGS) entry which is preliminary data.</text>
</comment>
<dbReference type="CDD" id="cd22823">
    <property type="entry name" value="Gal_Rha_Lectin"/>
    <property type="match status" value="1"/>
</dbReference>
<accession>A0A0L8AI30</accession>
<dbReference type="AlphaFoldDB" id="A0A0L8AI30"/>
<name>A0A0L8AI30_9BACT</name>
<proteinExistence type="predicted"/>
<keyword evidence="2" id="KW-1185">Reference proteome</keyword>
<reference evidence="2" key="1">
    <citation type="submission" date="2014-11" db="EMBL/GenBank/DDBJ databases">
        <title>Genome sequencing of Roseivirga sp. D-25.</title>
        <authorList>
            <person name="Selvaratnam C."/>
            <person name="Thevarajoo S."/>
            <person name="Goh K.M."/>
            <person name="Eee R."/>
            <person name="Chan K.-G."/>
            <person name="Chong C.S."/>
        </authorList>
    </citation>
    <scope>NUCLEOTIDE SEQUENCE [LARGE SCALE GENOMIC DNA]</scope>
    <source>
        <strain evidence="2">D-25</strain>
    </source>
</reference>
<evidence type="ECO:0000313" key="1">
    <source>
        <dbReference type="EMBL" id="KOF01917.1"/>
    </source>
</evidence>
<protein>
    <submittedName>
        <fullName evidence="1">Uncharacterized protein</fullName>
    </submittedName>
</protein>
<dbReference type="EMBL" id="JSVA01000017">
    <property type="protein sequence ID" value="KOF01917.1"/>
    <property type="molecule type" value="Genomic_DNA"/>
</dbReference>
<dbReference type="OrthoDB" id="9429574at2"/>
<sequence>MSIQVKFAVYGALRDGNENQDQTADVTERLQQLIDESGGIVTINNNSFGDPCPGFGKHFGALLLNDGTPVAYACGEGQTVDFLHWIAPQA</sequence>
<gene>
    <name evidence="1" type="ORF">OB69_14340</name>
</gene>
<dbReference type="RefSeq" id="WP_053224435.1">
    <property type="nucleotide sequence ID" value="NZ_JSVA01000017.1"/>
</dbReference>
<organism evidence="1 2">
    <name type="scientific">Roseivirga seohaensis subsp. aquiponti</name>
    <dbReference type="NCBI Taxonomy" id="1566026"/>
    <lineage>
        <taxon>Bacteria</taxon>
        <taxon>Pseudomonadati</taxon>
        <taxon>Bacteroidota</taxon>
        <taxon>Cytophagia</taxon>
        <taxon>Cytophagales</taxon>
        <taxon>Roseivirgaceae</taxon>
        <taxon>Roseivirga</taxon>
    </lineage>
</organism>
<dbReference type="Proteomes" id="UP000036908">
    <property type="component" value="Unassembled WGS sequence"/>
</dbReference>
<evidence type="ECO:0000313" key="2">
    <source>
        <dbReference type="Proteomes" id="UP000036908"/>
    </source>
</evidence>